<feature type="compositionally biased region" description="Low complexity" evidence="6">
    <location>
        <begin position="10"/>
        <end position="29"/>
    </location>
</feature>
<dbReference type="Gene3D" id="2.60.40.4070">
    <property type="match status" value="1"/>
</dbReference>
<dbReference type="InterPro" id="IPR005648">
    <property type="entry name" value="FlgD"/>
</dbReference>
<evidence type="ECO:0000256" key="2">
    <source>
        <dbReference type="ARBA" id="ARBA00016013"/>
    </source>
</evidence>
<dbReference type="HOGENOM" id="CLU_047535_0_1_7"/>
<name>I3Y0U9_SULBS</name>
<gene>
    <name evidence="8" type="ordered locus">Sulba_2561</name>
</gene>
<evidence type="ECO:0000256" key="4">
    <source>
        <dbReference type="ARBA" id="ARBA00024746"/>
    </source>
</evidence>
<dbReference type="RefSeq" id="WP_014770686.1">
    <property type="nucleotide sequence ID" value="NC_018002.1"/>
</dbReference>
<keyword evidence="8" id="KW-0966">Cell projection</keyword>
<comment type="function">
    <text evidence="4 5">Required for flagellar hook formation. May act as a scaffolding protein.</text>
</comment>
<feature type="domain" description="FlgD/Vpr Ig-like" evidence="7">
    <location>
        <begin position="105"/>
        <end position="182"/>
    </location>
</feature>
<keyword evidence="8" id="KW-0282">Flagellum</keyword>
<dbReference type="Pfam" id="PF03963">
    <property type="entry name" value="FlgD"/>
    <property type="match status" value="1"/>
</dbReference>
<dbReference type="Gene3D" id="2.30.30.910">
    <property type="match status" value="1"/>
</dbReference>
<dbReference type="InterPro" id="IPR025965">
    <property type="entry name" value="FlgD/Vpr_Ig-like"/>
</dbReference>
<dbReference type="Proteomes" id="UP000006176">
    <property type="component" value="Chromosome"/>
</dbReference>
<sequence length="229" mass="24381">MATGWENLITGSSASTATSSTTSSTKSSLSNDDFLKLLLTELEHQDPTDPMDSDKILTQTAQLSSLEASQNTTTALEKLSEQLAANTNFSAIGVIGQMASLGSSAITLKDKASNFEIYFPTEIAKGTLTITDTDGKTVKTIDISESTKGKSGVVAFNWDGVDNDGNQLADGTYGATVTYTDSNGDLKTTQSGTYPVESVRYIDGAAYVKLGTYYYAIDEVLEFYDKSLA</sequence>
<comment type="similarity">
    <text evidence="1 5">Belongs to the FlgD family.</text>
</comment>
<evidence type="ECO:0000256" key="5">
    <source>
        <dbReference type="RuleBase" id="RU362076"/>
    </source>
</evidence>
<evidence type="ECO:0000313" key="8">
    <source>
        <dbReference type="EMBL" id="AFL69823.1"/>
    </source>
</evidence>
<dbReference type="Pfam" id="PF13860">
    <property type="entry name" value="FlgD_ig"/>
    <property type="match status" value="1"/>
</dbReference>
<evidence type="ECO:0000256" key="3">
    <source>
        <dbReference type="ARBA" id="ARBA00022795"/>
    </source>
</evidence>
<evidence type="ECO:0000313" key="9">
    <source>
        <dbReference type="Proteomes" id="UP000006176"/>
    </source>
</evidence>
<evidence type="ECO:0000259" key="7">
    <source>
        <dbReference type="Pfam" id="PF13860"/>
    </source>
</evidence>
<organism evidence="8 9">
    <name type="scientific">Sulfurospirillum barnesii (strain ATCC 700032 / DSM 10660 / SES-3)</name>
    <dbReference type="NCBI Taxonomy" id="760154"/>
    <lineage>
        <taxon>Bacteria</taxon>
        <taxon>Pseudomonadati</taxon>
        <taxon>Campylobacterota</taxon>
        <taxon>Epsilonproteobacteria</taxon>
        <taxon>Campylobacterales</taxon>
        <taxon>Sulfurospirillaceae</taxon>
        <taxon>Sulfurospirillum</taxon>
    </lineage>
</organism>
<dbReference type="STRING" id="760154.Sulba_2561"/>
<keyword evidence="8" id="KW-0969">Cilium</keyword>
<evidence type="ECO:0000256" key="6">
    <source>
        <dbReference type="SAM" id="MobiDB-lite"/>
    </source>
</evidence>
<dbReference type="PATRIC" id="fig|760154.4.peg.2555"/>
<proteinExistence type="inferred from homology"/>
<dbReference type="AlphaFoldDB" id="I3Y0U9"/>
<dbReference type="GO" id="GO:0044781">
    <property type="term" value="P:bacterial-type flagellum organization"/>
    <property type="evidence" value="ECO:0007669"/>
    <property type="project" value="UniProtKB-UniRule"/>
</dbReference>
<dbReference type="EMBL" id="CP003333">
    <property type="protein sequence ID" value="AFL69823.1"/>
    <property type="molecule type" value="Genomic_DNA"/>
</dbReference>
<protein>
    <recommendedName>
        <fullName evidence="2 5">Basal-body rod modification protein FlgD</fullName>
    </recommendedName>
</protein>
<feature type="region of interest" description="Disordered" evidence="6">
    <location>
        <begin position="1"/>
        <end position="29"/>
    </location>
</feature>
<dbReference type="eggNOG" id="COG1843">
    <property type="taxonomic scope" value="Bacteria"/>
</dbReference>
<evidence type="ECO:0000256" key="1">
    <source>
        <dbReference type="ARBA" id="ARBA00010577"/>
    </source>
</evidence>
<dbReference type="OrthoDB" id="9785233at2"/>
<dbReference type="KEGG" id="sba:Sulba_2561"/>
<accession>I3Y0U9</accession>
<reference evidence="8 9" key="1">
    <citation type="submission" date="2012-06" db="EMBL/GenBank/DDBJ databases">
        <title>Complete sequence of Sulfurospirillum barnesii SES-3.</title>
        <authorList>
            <consortium name="US DOE Joint Genome Institute"/>
            <person name="Lucas S."/>
            <person name="Han J."/>
            <person name="Lapidus A."/>
            <person name="Cheng J.-F."/>
            <person name="Goodwin L."/>
            <person name="Pitluck S."/>
            <person name="Peters L."/>
            <person name="Ovchinnikova G."/>
            <person name="Lu M."/>
            <person name="Detter J.C."/>
            <person name="Han C."/>
            <person name="Tapia R."/>
            <person name="Land M."/>
            <person name="Hauser L."/>
            <person name="Kyrpides N."/>
            <person name="Ivanova N."/>
            <person name="Pagani I."/>
            <person name="Stolz J."/>
            <person name="Arkin A."/>
            <person name="Dehal P."/>
            <person name="Oremland R."/>
            <person name="Saltikov C."/>
            <person name="Basu P."/>
            <person name="Hollibaugh J."/>
            <person name="Newman D."/>
            <person name="Stolyar S."/>
            <person name="Hazen T."/>
            <person name="Woyke T."/>
        </authorList>
    </citation>
    <scope>NUCLEOTIDE SEQUENCE [LARGE SCALE GENOMIC DNA]</scope>
    <source>
        <strain evidence="9">ATCC 700032 / DSM 10660 / SES-3</strain>
    </source>
</reference>
<keyword evidence="3 5" id="KW-1005">Bacterial flagellum biogenesis</keyword>
<keyword evidence="9" id="KW-1185">Reference proteome</keyword>